<dbReference type="Gene3D" id="1.10.260.40">
    <property type="entry name" value="lambda repressor-like DNA-binding domains"/>
    <property type="match status" value="1"/>
</dbReference>
<evidence type="ECO:0000313" key="4">
    <source>
        <dbReference type="Proteomes" id="UP000285596"/>
    </source>
</evidence>
<dbReference type="InterPro" id="IPR011990">
    <property type="entry name" value="TPR-like_helical_dom_sf"/>
</dbReference>
<dbReference type="Proteomes" id="UP000285596">
    <property type="component" value="Unassembled WGS sequence"/>
</dbReference>
<dbReference type="SMART" id="SM00530">
    <property type="entry name" value="HTH_XRE"/>
    <property type="match status" value="1"/>
</dbReference>
<sequence length="475" mass="50151">MGQQPNELTPDAGPWHRWGYELRQFREARQLSQQALARRALIDRSHLGRFERAERPVPKHAAITLDDILDAAGALVRGWDSAEREAPQDCSVPVSRAGTATHGASTRGHGASAPETLAMNAVVRAGSLGDDTDTVVVPARIHGRILFVPVPRRVVLASGIAGLAATAMPAATPATATELADMGSPLEHFAQLRRVMIQTDNLIGPRHVLPALQQHLGSLATRRRSARGTDAIELLALETRYEELAGWFAQDIGDERTAHGHTAKALDASHITGDTDLTAYILGRKAQLAVDTGHPADALGLAAAARRTARPGSRLEVIAVLHEAHARAVLGEGSEAHRAYDTALALLGRAGSDGVWGSWLDAAYISTARARSLAALGEYEQAAAGFDSALAVLPSAYRRDRGVYLARAARAHAGTGNVTLAARIGGQAVGIAAETGSARIFGQLDRLDQALAPATGEDGVAEFRASLDRIVLHPA</sequence>
<evidence type="ECO:0000256" key="1">
    <source>
        <dbReference type="SAM" id="MobiDB-lite"/>
    </source>
</evidence>
<protein>
    <submittedName>
        <fullName evidence="3">XRE family transcriptional regulator</fullName>
    </submittedName>
</protein>
<dbReference type="Pfam" id="PF13560">
    <property type="entry name" value="HTH_31"/>
    <property type="match status" value="1"/>
</dbReference>
<evidence type="ECO:0000259" key="2">
    <source>
        <dbReference type="PROSITE" id="PS50943"/>
    </source>
</evidence>
<dbReference type="EMBL" id="QWFA01000001">
    <property type="protein sequence ID" value="ROV70477.1"/>
    <property type="molecule type" value="Genomic_DNA"/>
</dbReference>
<accession>A0A423V7D3</accession>
<evidence type="ECO:0000313" key="3">
    <source>
        <dbReference type="EMBL" id="ROV70477.1"/>
    </source>
</evidence>
<dbReference type="CDD" id="cd00093">
    <property type="entry name" value="HTH_XRE"/>
    <property type="match status" value="1"/>
</dbReference>
<dbReference type="InterPro" id="IPR001387">
    <property type="entry name" value="Cro/C1-type_HTH"/>
</dbReference>
<proteinExistence type="predicted"/>
<reference evidence="3 4" key="1">
    <citation type="submission" date="2018-08" db="EMBL/GenBank/DDBJ databases">
        <title>Streptomyces globisporus 1912-4Crt, whole genome shotgun sequence.</title>
        <authorList>
            <person name="Matselyukh B."/>
        </authorList>
    </citation>
    <scope>NUCLEOTIDE SEQUENCE [LARGE SCALE GENOMIC DNA]</scope>
    <source>
        <strain evidence="3 4">1912-4Crt</strain>
    </source>
</reference>
<dbReference type="SUPFAM" id="SSF48452">
    <property type="entry name" value="TPR-like"/>
    <property type="match status" value="1"/>
</dbReference>
<gene>
    <name evidence="3" type="ORF">D3105_00105</name>
</gene>
<dbReference type="SUPFAM" id="SSF47413">
    <property type="entry name" value="lambda repressor-like DNA-binding domains"/>
    <property type="match status" value="1"/>
</dbReference>
<dbReference type="AlphaFoldDB" id="A0A423V7D3"/>
<dbReference type="PROSITE" id="PS50943">
    <property type="entry name" value="HTH_CROC1"/>
    <property type="match status" value="1"/>
</dbReference>
<dbReference type="GO" id="GO:0003677">
    <property type="term" value="F:DNA binding"/>
    <property type="evidence" value="ECO:0007669"/>
    <property type="project" value="InterPro"/>
</dbReference>
<organism evidence="3 4">
    <name type="scientific">Streptomyces globisporus</name>
    <dbReference type="NCBI Taxonomy" id="1908"/>
    <lineage>
        <taxon>Bacteria</taxon>
        <taxon>Bacillati</taxon>
        <taxon>Actinomycetota</taxon>
        <taxon>Actinomycetes</taxon>
        <taxon>Kitasatosporales</taxon>
        <taxon>Streptomycetaceae</taxon>
        <taxon>Streptomyces</taxon>
    </lineage>
</organism>
<dbReference type="InterPro" id="IPR010982">
    <property type="entry name" value="Lambda_DNA-bd_dom_sf"/>
</dbReference>
<feature type="domain" description="HTH cro/C1-type" evidence="2">
    <location>
        <begin position="22"/>
        <end position="75"/>
    </location>
</feature>
<comment type="caution">
    <text evidence="3">The sequence shown here is derived from an EMBL/GenBank/DDBJ whole genome shotgun (WGS) entry which is preliminary data.</text>
</comment>
<feature type="region of interest" description="Disordered" evidence="1">
    <location>
        <begin position="85"/>
        <end position="112"/>
    </location>
</feature>
<name>A0A423V7D3_STRGL</name>